<dbReference type="Pfam" id="PF14226">
    <property type="entry name" value="DIOX_N"/>
    <property type="match status" value="1"/>
</dbReference>
<dbReference type="GO" id="GO:0016491">
    <property type="term" value="F:oxidoreductase activity"/>
    <property type="evidence" value="ECO:0007669"/>
    <property type="project" value="UniProtKB-KW"/>
</dbReference>
<dbReference type="Gene3D" id="2.60.120.330">
    <property type="entry name" value="B-lactam Antibiotic, Isopenicillin N Synthase, Chain"/>
    <property type="match status" value="1"/>
</dbReference>
<protein>
    <submittedName>
        <fullName evidence="4">2OG-Fe(II) oxygenase-like protein</fullName>
    </submittedName>
</protein>
<reference evidence="5" key="1">
    <citation type="submission" date="2015-09" db="EMBL/GenBank/DDBJ databases">
        <authorList>
            <person name="Fill T.P."/>
            <person name="Baretta J.F."/>
            <person name="de Almeida L.G."/>
            <person name="Rocha M."/>
            <person name="de Souza D.H."/>
            <person name="Malavazi I."/>
            <person name="Cerdeira L.T."/>
            <person name="Hong H."/>
            <person name="Samborskyy M."/>
            <person name="de Vasconcelos A.T."/>
            <person name="Leadlay P."/>
            <person name="Rodrigues-Filho E."/>
        </authorList>
    </citation>
    <scope>NUCLEOTIDE SEQUENCE [LARGE SCALE GENOMIC DNA]</scope>
    <source>
        <strain evidence="5">LaBioMMi 136</strain>
    </source>
</reference>
<dbReference type="PANTHER" id="PTHR47990">
    <property type="entry name" value="2-OXOGLUTARATE (2OG) AND FE(II)-DEPENDENT OXYGENASE SUPERFAMILY PROTEIN-RELATED"/>
    <property type="match status" value="1"/>
</dbReference>
<feature type="domain" description="Fe2OG dioxygenase" evidence="3">
    <location>
        <begin position="186"/>
        <end position="304"/>
    </location>
</feature>
<dbReference type="GO" id="GO:0046872">
    <property type="term" value="F:metal ion binding"/>
    <property type="evidence" value="ECO:0007669"/>
    <property type="project" value="UniProtKB-KW"/>
</dbReference>
<gene>
    <name evidence="4" type="ORF">PEBR_35047</name>
</gene>
<dbReference type="Pfam" id="PF03171">
    <property type="entry name" value="2OG-FeII_Oxy"/>
    <property type="match status" value="1"/>
</dbReference>
<evidence type="ECO:0000313" key="4">
    <source>
        <dbReference type="EMBL" id="OOQ83307.1"/>
    </source>
</evidence>
<dbReference type="GO" id="GO:0044283">
    <property type="term" value="P:small molecule biosynthetic process"/>
    <property type="evidence" value="ECO:0007669"/>
    <property type="project" value="UniProtKB-ARBA"/>
</dbReference>
<organism evidence="4 5">
    <name type="scientific">Penicillium brasilianum</name>
    <dbReference type="NCBI Taxonomy" id="104259"/>
    <lineage>
        <taxon>Eukaryota</taxon>
        <taxon>Fungi</taxon>
        <taxon>Dikarya</taxon>
        <taxon>Ascomycota</taxon>
        <taxon>Pezizomycotina</taxon>
        <taxon>Eurotiomycetes</taxon>
        <taxon>Eurotiomycetidae</taxon>
        <taxon>Eurotiales</taxon>
        <taxon>Aspergillaceae</taxon>
        <taxon>Penicillium</taxon>
    </lineage>
</organism>
<dbReference type="EMBL" id="LJBN01000199">
    <property type="protein sequence ID" value="OOQ83307.1"/>
    <property type="molecule type" value="Genomic_DNA"/>
</dbReference>
<sequence length="342" mass="38766">MPSAIRPISIPTIDFGKFTQGSANEKAECCELLRDSLSKHGFARIINSGIPDEDIDRCFQFADEFFQMPSEAKQSVANMAGPTPQRGWSHLGAENSSSLYSSLVKTQVNKQRSDSRFWVPQEHWDQGHEEDKYFPNKWPSESDITGFRPFMQSFYKSCERISFQLLEALELAMELPPVTFQSRIHNASELRMNHYPPINVESLREGSISRIWPHFDLGVLTMLWTAGASGLEFQNRLDADGKSFIPVVPVSQYEMILNISETLQRWTNDVLPAGLHQVTMPPNLKGANEGVIPERFSIAYFCKANRETSVGTLPPFVHPVKGAKYEDITALEYHQSRLKTAY</sequence>
<name>A0A1S9RCV0_PENBI</name>
<dbReference type="InterPro" id="IPR005123">
    <property type="entry name" value="Oxoglu/Fe-dep_dioxygenase_dom"/>
</dbReference>
<keyword evidence="2" id="KW-0408">Iron</keyword>
<dbReference type="InterPro" id="IPR050231">
    <property type="entry name" value="Iron_ascorbate_oxido_reductase"/>
</dbReference>
<dbReference type="AlphaFoldDB" id="A0A1S9RCV0"/>
<evidence type="ECO:0000259" key="3">
    <source>
        <dbReference type="PROSITE" id="PS51471"/>
    </source>
</evidence>
<comment type="caution">
    <text evidence="4">The sequence shown here is derived from an EMBL/GenBank/DDBJ whole genome shotgun (WGS) entry which is preliminary data.</text>
</comment>
<dbReference type="InterPro" id="IPR044861">
    <property type="entry name" value="IPNS-like_FE2OG_OXY"/>
</dbReference>
<dbReference type="InterPro" id="IPR027443">
    <property type="entry name" value="IPNS-like_sf"/>
</dbReference>
<keyword evidence="2" id="KW-0560">Oxidoreductase</keyword>
<evidence type="ECO:0000256" key="2">
    <source>
        <dbReference type="RuleBase" id="RU003682"/>
    </source>
</evidence>
<dbReference type="InterPro" id="IPR026992">
    <property type="entry name" value="DIOX_N"/>
</dbReference>
<dbReference type="PROSITE" id="PS51471">
    <property type="entry name" value="FE2OG_OXY"/>
    <property type="match status" value="1"/>
</dbReference>
<evidence type="ECO:0000313" key="5">
    <source>
        <dbReference type="Proteomes" id="UP000190744"/>
    </source>
</evidence>
<dbReference type="SUPFAM" id="SSF51197">
    <property type="entry name" value="Clavaminate synthase-like"/>
    <property type="match status" value="1"/>
</dbReference>
<keyword evidence="2" id="KW-0479">Metal-binding</keyword>
<accession>A0A1S9RCV0</accession>
<proteinExistence type="inferred from homology"/>
<comment type="similarity">
    <text evidence="1 2">Belongs to the iron/ascorbate-dependent oxidoreductase family.</text>
</comment>
<dbReference type="Proteomes" id="UP000190744">
    <property type="component" value="Unassembled WGS sequence"/>
</dbReference>
<evidence type="ECO:0000256" key="1">
    <source>
        <dbReference type="ARBA" id="ARBA00008056"/>
    </source>
</evidence>